<dbReference type="InterPro" id="IPR003661">
    <property type="entry name" value="HisK_dim/P_dom"/>
</dbReference>
<dbReference type="GO" id="GO:0006355">
    <property type="term" value="P:regulation of DNA-templated transcription"/>
    <property type="evidence" value="ECO:0007669"/>
    <property type="project" value="InterPro"/>
</dbReference>
<dbReference type="Pfam" id="PF02518">
    <property type="entry name" value="HATPase_c"/>
    <property type="match status" value="1"/>
</dbReference>
<dbReference type="SMART" id="SM00448">
    <property type="entry name" value="REC"/>
    <property type="match status" value="1"/>
</dbReference>
<organism evidence="17 18">
    <name type="scientific">Desulfomonile tiedjei</name>
    <dbReference type="NCBI Taxonomy" id="2358"/>
    <lineage>
        <taxon>Bacteria</taxon>
        <taxon>Pseudomonadati</taxon>
        <taxon>Thermodesulfobacteriota</taxon>
        <taxon>Desulfomonilia</taxon>
        <taxon>Desulfomonilales</taxon>
        <taxon>Desulfomonilaceae</taxon>
        <taxon>Desulfomonile</taxon>
    </lineage>
</organism>
<reference evidence="17" key="1">
    <citation type="submission" date="2020-07" db="EMBL/GenBank/DDBJ databases">
        <title>Huge and variable diversity of episymbiotic CPR bacteria and DPANN archaea in groundwater ecosystems.</title>
        <authorList>
            <person name="He C.Y."/>
            <person name="Keren R."/>
            <person name="Whittaker M."/>
            <person name="Farag I.F."/>
            <person name="Doudna J."/>
            <person name="Cate J.H.D."/>
            <person name="Banfield J.F."/>
        </authorList>
    </citation>
    <scope>NUCLEOTIDE SEQUENCE</scope>
    <source>
        <strain evidence="17">NC_groundwater_1664_Pr3_B-0.1um_52_9</strain>
    </source>
</reference>
<evidence type="ECO:0000256" key="5">
    <source>
        <dbReference type="ARBA" id="ARBA00022741"/>
    </source>
</evidence>
<keyword evidence="7" id="KW-0067">ATP-binding</keyword>
<evidence type="ECO:0000256" key="1">
    <source>
        <dbReference type="ARBA" id="ARBA00000085"/>
    </source>
</evidence>
<keyword evidence="9" id="KW-0805">Transcription regulation</keyword>
<evidence type="ECO:0000313" key="18">
    <source>
        <dbReference type="Proteomes" id="UP000807825"/>
    </source>
</evidence>
<evidence type="ECO:0000259" key="15">
    <source>
        <dbReference type="PROSITE" id="PS50112"/>
    </source>
</evidence>
<keyword evidence="4" id="KW-0808">Transferase</keyword>
<dbReference type="InterPro" id="IPR011006">
    <property type="entry name" value="CheY-like_superfamily"/>
</dbReference>
<sequence length="499" mass="55658">MTKILLADDEESIRNLMRMTLELDGYEVSMAEDGTRALDIFEKEKPEIVLLDVKMPGMSGIEVLSRIRGTAPDTEVIMITGHGDMDMAVECLRREASNFLTKPISEELLSLSLKRAMEKIALKKKLKKYTRNLETLVREANVELERAYQFRENIIENSPDAIVCIRKGGEITIFNSAAEKLLGYKKHEVVGKMSIVRIYPPGGAKKIMKALRADDFGGPGILQKREVTLIDKDGNEIPVYISAAILYEEGQEAGSMGIFTDLREKLKLEKQLLRSEKLSSLGKLSAGIAHEINQPLTGVLTFAHLLLKKFKNDEKTRKDLEIIVRETTRIRGIVQGILDFARETPMQKKPLRIQQVVDQTLEIIVHQQRFFGIELVKLYDPSVPDVVIDSNLMKQVFMNIVLNALDAMGSSGTLTIKIGASNGWVEVDFSDTGKGMPEEMQDKIFDPFFTTKDSTEGMGMGLGLAISYGIVKNHHGDIQVTSKPGKGTTFTIRLPLDAA</sequence>
<dbReference type="InterPro" id="IPR004358">
    <property type="entry name" value="Sig_transdc_His_kin-like_C"/>
</dbReference>
<dbReference type="InterPro" id="IPR005467">
    <property type="entry name" value="His_kinase_dom"/>
</dbReference>
<dbReference type="InterPro" id="IPR001789">
    <property type="entry name" value="Sig_transdc_resp-reg_receiver"/>
</dbReference>
<dbReference type="PANTHER" id="PTHR43065">
    <property type="entry name" value="SENSOR HISTIDINE KINASE"/>
    <property type="match status" value="1"/>
</dbReference>
<evidence type="ECO:0000256" key="2">
    <source>
        <dbReference type="ARBA" id="ARBA00012438"/>
    </source>
</evidence>
<dbReference type="InterPro" id="IPR013767">
    <property type="entry name" value="PAS_fold"/>
</dbReference>
<dbReference type="Gene3D" id="3.40.50.2300">
    <property type="match status" value="1"/>
</dbReference>
<evidence type="ECO:0000313" key="17">
    <source>
        <dbReference type="EMBL" id="MBI5252134.1"/>
    </source>
</evidence>
<dbReference type="CDD" id="cd00082">
    <property type="entry name" value="HisKA"/>
    <property type="match status" value="1"/>
</dbReference>
<keyword evidence="5" id="KW-0547">Nucleotide-binding</keyword>
<dbReference type="SMART" id="SM00091">
    <property type="entry name" value="PAS"/>
    <property type="match status" value="1"/>
</dbReference>
<dbReference type="PROSITE" id="PS50109">
    <property type="entry name" value="HIS_KIN"/>
    <property type="match status" value="1"/>
</dbReference>
<evidence type="ECO:0000259" key="13">
    <source>
        <dbReference type="PROSITE" id="PS50109"/>
    </source>
</evidence>
<dbReference type="SMART" id="SM00388">
    <property type="entry name" value="HisKA"/>
    <property type="match status" value="1"/>
</dbReference>
<dbReference type="InterPro" id="IPR036890">
    <property type="entry name" value="HATPase_C_sf"/>
</dbReference>
<dbReference type="Pfam" id="PF00512">
    <property type="entry name" value="HisKA"/>
    <property type="match status" value="1"/>
</dbReference>
<dbReference type="Proteomes" id="UP000807825">
    <property type="component" value="Unassembled WGS sequence"/>
</dbReference>
<dbReference type="InterPro" id="IPR003594">
    <property type="entry name" value="HATPase_dom"/>
</dbReference>
<feature type="domain" description="Histidine kinase" evidence="13">
    <location>
        <begin position="287"/>
        <end position="498"/>
    </location>
</feature>
<evidence type="ECO:0000256" key="6">
    <source>
        <dbReference type="ARBA" id="ARBA00022777"/>
    </source>
</evidence>
<comment type="catalytic activity">
    <reaction evidence="1">
        <text>ATP + protein L-histidine = ADP + protein N-phospho-L-histidine.</text>
        <dbReference type="EC" id="2.7.13.3"/>
    </reaction>
</comment>
<keyword evidence="6" id="KW-0418">Kinase</keyword>
<dbReference type="SUPFAM" id="SSF55785">
    <property type="entry name" value="PYP-like sensor domain (PAS domain)"/>
    <property type="match status" value="1"/>
</dbReference>
<dbReference type="PRINTS" id="PR00344">
    <property type="entry name" value="BCTRLSENSOR"/>
</dbReference>
<dbReference type="PROSITE" id="PS50110">
    <property type="entry name" value="RESPONSE_REGULATORY"/>
    <property type="match status" value="1"/>
</dbReference>
<feature type="modified residue" description="4-aspartylphosphate" evidence="11">
    <location>
        <position position="52"/>
    </location>
</feature>
<dbReference type="GO" id="GO:0000155">
    <property type="term" value="F:phosphorelay sensor kinase activity"/>
    <property type="evidence" value="ECO:0007669"/>
    <property type="project" value="InterPro"/>
</dbReference>
<evidence type="ECO:0000256" key="7">
    <source>
        <dbReference type="ARBA" id="ARBA00022840"/>
    </source>
</evidence>
<gene>
    <name evidence="17" type="ORF">HY912_21780</name>
</gene>
<dbReference type="SUPFAM" id="SSF47384">
    <property type="entry name" value="Homodimeric domain of signal transducing histidine kinase"/>
    <property type="match status" value="1"/>
</dbReference>
<evidence type="ECO:0000256" key="3">
    <source>
        <dbReference type="ARBA" id="ARBA00022553"/>
    </source>
</evidence>
<evidence type="ECO:0000259" key="16">
    <source>
        <dbReference type="PROSITE" id="PS50113"/>
    </source>
</evidence>
<keyword evidence="8" id="KW-0902">Two-component regulatory system</keyword>
<dbReference type="EC" id="2.7.13.3" evidence="2"/>
<dbReference type="NCBIfam" id="TIGR00229">
    <property type="entry name" value="sensory_box"/>
    <property type="match status" value="1"/>
</dbReference>
<dbReference type="Gene3D" id="3.30.565.10">
    <property type="entry name" value="Histidine kinase-like ATPase, C-terminal domain"/>
    <property type="match status" value="1"/>
</dbReference>
<dbReference type="Gene3D" id="1.10.287.130">
    <property type="match status" value="1"/>
</dbReference>
<dbReference type="GO" id="GO:0005524">
    <property type="term" value="F:ATP binding"/>
    <property type="evidence" value="ECO:0007669"/>
    <property type="project" value="UniProtKB-KW"/>
</dbReference>
<dbReference type="EMBL" id="JACRDE010000570">
    <property type="protein sequence ID" value="MBI5252134.1"/>
    <property type="molecule type" value="Genomic_DNA"/>
</dbReference>
<feature type="coiled-coil region" evidence="12">
    <location>
        <begin position="119"/>
        <end position="146"/>
    </location>
</feature>
<name>A0A9D6Z5I2_9BACT</name>
<keyword evidence="10" id="KW-0804">Transcription</keyword>
<feature type="domain" description="Response regulatory" evidence="14">
    <location>
        <begin position="3"/>
        <end position="117"/>
    </location>
</feature>
<evidence type="ECO:0000256" key="12">
    <source>
        <dbReference type="SAM" id="Coils"/>
    </source>
</evidence>
<dbReference type="InterPro" id="IPR036097">
    <property type="entry name" value="HisK_dim/P_sf"/>
</dbReference>
<dbReference type="Pfam" id="PF00989">
    <property type="entry name" value="PAS"/>
    <property type="match status" value="1"/>
</dbReference>
<dbReference type="InterPro" id="IPR035965">
    <property type="entry name" value="PAS-like_dom_sf"/>
</dbReference>
<evidence type="ECO:0000256" key="8">
    <source>
        <dbReference type="ARBA" id="ARBA00023012"/>
    </source>
</evidence>
<proteinExistence type="predicted"/>
<dbReference type="InterPro" id="IPR000700">
    <property type="entry name" value="PAS-assoc_C"/>
</dbReference>
<dbReference type="AlphaFoldDB" id="A0A9D6Z5I2"/>
<dbReference type="PANTHER" id="PTHR43065:SF42">
    <property type="entry name" value="TWO-COMPONENT SENSOR PPRA"/>
    <property type="match status" value="1"/>
</dbReference>
<dbReference type="SMART" id="SM00387">
    <property type="entry name" value="HATPase_c"/>
    <property type="match status" value="1"/>
</dbReference>
<feature type="domain" description="PAS" evidence="15">
    <location>
        <begin position="147"/>
        <end position="212"/>
    </location>
</feature>
<evidence type="ECO:0000256" key="10">
    <source>
        <dbReference type="ARBA" id="ARBA00023163"/>
    </source>
</evidence>
<dbReference type="SUPFAM" id="SSF55874">
    <property type="entry name" value="ATPase domain of HSP90 chaperone/DNA topoisomerase II/histidine kinase"/>
    <property type="match status" value="1"/>
</dbReference>
<dbReference type="Gene3D" id="3.30.450.20">
    <property type="entry name" value="PAS domain"/>
    <property type="match status" value="1"/>
</dbReference>
<evidence type="ECO:0000256" key="4">
    <source>
        <dbReference type="ARBA" id="ARBA00022679"/>
    </source>
</evidence>
<dbReference type="Pfam" id="PF00072">
    <property type="entry name" value="Response_reg"/>
    <property type="match status" value="1"/>
</dbReference>
<evidence type="ECO:0000259" key="14">
    <source>
        <dbReference type="PROSITE" id="PS50110"/>
    </source>
</evidence>
<dbReference type="PROSITE" id="PS50112">
    <property type="entry name" value="PAS"/>
    <property type="match status" value="1"/>
</dbReference>
<keyword evidence="3 11" id="KW-0597">Phosphoprotein</keyword>
<protein>
    <recommendedName>
        <fullName evidence="2">histidine kinase</fullName>
        <ecNumber evidence="2">2.7.13.3</ecNumber>
    </recommendedName>
</protein>
<dbReference type="SUPFAM" id="SSF52172">
    <property type="entry name" value="CheY-like"/>
    <property type="match status" value="1"/>
</dbReference>
<evidence type="ECO:0000256" key="11">
    <source>
        <dbReference type="PROSITE-ProRule" id="PRU00169"/>
    </source>
</evidence>
<feature type="domain" description="PAC" evidence="16">
    <location>
        <begin position="223"/>
        <end position="274"/>
    </location>
</feature>
<dbReference type="InterPro" id="IPR000014">
    <property type="entry name" value="PAS"/>
</dbReference>
<comment type="caution">
    <text evidence="17">The sequence shown here is derived from an EMBL/GenBank/DDBJ whole genome shotgun (WGS) entry which is preliminary data.</text>
</comment>
<dbReference type="CDD" id="cd00130">
    <property type="entry name" value="PAS"/>
    <property type="match status" value="1"/>
</dbReference>
<dbReference type="PROSITE" id="PS50113">
    <property type="entry name" value="PAC"/>
    <property type="match status" value="1"/>
</dbReference>
<dbReference type="FunFam" id="3.40.50.2300:FF:000018">
    <property type="entry name" value="DNA-binding transcriptional regulator NtrC"/>
    <property type="match status" value="1"/>
</dbReference>
<evidence type="ECO:0000256" key="9">
    <source>
        <dbReference type="ARBA" id="ARBA00023015"/>
    </source>
</evidence>
<keyword evidence="12" id="KW-0175">Coiled coil</keyword>
<accession>A0A9D6Z5I2</accession>